<feature type="transmembrane region" description="Helical" evidence="8">
    <location>
        <begin position="150"/>
        <end position="168"/>
    </location>
</feature>
<evidence type="ECO:0000256" key="8">
    <source>
        <dbReference type="SAM" id="Phobius"/>
    </source>
</evidence>
<feature type="transmembrane region" description="Helical" evidence="8">
    <location>
        <begin position="31"/>
        <end position="53"/>
    </location>
</feature>
<evidence type="ECO:0000256" key="6">
    <source>
        <dbReference type="ARBA" id="ARBA00023136"/>
    </source>
</evidence>
<keyword evidence="10" id="KW-1185">Reference proteome</keyword>
<gene>
    <name evidence="9" type="ORF">JOE69_002673</name>
</gene>
<dbReference type="NCBIfam" id="TIGR00791">
    <property type="entry name" value="gntP"/>
    <property type="match status" value="1"/>
</dbReference>
<feature type="transmembrane region" description="Helical" evidence="8">
    <location>
        <begin position="320"/>
        <end position="340"/>
    </location>
</feature>
<feature type="transmembrane region" description="Helical" evidence="8">
    <location>
        <begin position="451"/>
        <end position="470"/>
    </location>
</feature>
<keyword evidence="6 8" id="KW-0472">Membrane</keyword>
<comment type="similarity">
    <text evidence="7">Belongs to the GntP permease family.</text>
</comment>
<comment type="subcellular location">
    <subcellularLocation>
        <location evidence="1">Cell membrane</location>
        <topology evidence="1">Multi-pass membrane protein</topology>
    </subcellularLocation>
</comment>
<dbReference type="Pfam" id="PF02447">
    <property type="entry name" value="GntP_permease"/>
    <property type="match status" value="1"/>
</dbReference>
<feature type="transmembrane region" description="Helical" evidence="8">
    <location>
        <begin position="360"/>
        <end position="377"/>
    </location>
</feature>
<dbReference type="InterPro" id="IPR003474">
    <property type="entry name" value="Glcn_transporter"/>
</dbReference>
<evidence type="ECO:0000313" key="10">
    <source>
        <dbReference type="Proteomes" id="UP001185069"/>
    </source>
</evidence>
<name>A0ABU1JDG5_9MICC</name>
<keyword evidence="2" id="KW-0813">Transport</keyword>
<comment type="caution">
    <text evidence="9">The sequence shown here is derived from an EMBL/GenBank/DDBJ whole genome shotgun (WGS) entry which is preliminary data.</text>
</comment>
<dbReference type="Proteomes" id="UP001185069">
    <property type="component" value="Unassembled WGS sequence"/>
</dbReference>
<evidence type="ECO:0000256" key="1">
    <source>
        <dbReference type="ARBA" id="ARBA00004651"/>
    </source>
</evidence>
<accession>A0ABU1JDG5</accession>
<reference evidence="9 10" key="1">
    <citation type="submission" date="2023-07" db="EMBL/GenBank/DDBJ databases">
        <title>Sequencing the genomes of 1000 actinobacteria strains.</title>
        <authorList>
            <person name="Klenk H.-P."/>
        </authorList>
    </citation>
    <scope>NUCLEOTIDE SEQUENCE [LARGE SCALE GENOMIC DNA]</scope>
    <source>
        <strain evidence="9 10">DSM 14555</strain>
    </source>
</reference>
<feature type="transmembrane region" description="Helical" evidence="8">
    <location>
        <begin position="382"/>
        <end position="399"/>
    </location>
</feature>
<feature type="transmembrane region" description="Helical" evidence="8">
    <location>
        <begin position="405"/>
        <end position="430"/>
    </location>
</feature>
<keyword evidence="4 8" id="KW-0812">Transmembrane</keyword>
<feature type="transmembrane region" description="Helical" evidence="8">
    <location>
        <begin position="103"/>
        <end position="129"/>
    </location>
</feature>
<organism evidence="9 10">
    <name type="scientific">Arthrobacter russicus</name>
    <dbReference type="NCBI Taxonomy" id="172040"/>
    <lineage>
        <taxon>Bacteria</taxon>
        <taxon>Bacillati</taxon>
        <taxon>Actinomycetota</taxon>
        <taxon>Actinomycetes</taxon>
        <taxon>Micrococcales</taxon>
        <taxon>Micrococcaceae</taxon>
        <taxon>Arthrobacter</taxon>
    </lineage>
</organism>
<evidence type="ECO:0000256" key="3">
    <source>
        <dbReference type="ARBA" id="ARBA00022475"/>
    </source>
</evidence>
<sequence length="471" mass="47703">MSAGSIQLLLIALGGVVVLVLLIVSKLKLHPLLALMGVSILVGMAAGMDLGKIADAIEKGAGETLGNVGIVIALGAILGKILSDSGATERLANAILDRSSARALPWAMSGAAFVIGIPMFFEVGLVMLLPLIFSVAKKLEERGGLKGSPYIWVGVPAIAALAAMHGMVPPHPGPLTAIATLRTDVGPTLLYGIVAGVPAIILAGPVYARLIAPKMRVRPDAALLAQYTSAPVGQSAGGLQRNPEKPGPGLAISLLAVLLPALLMLFRTAGEAAFPLDSAAGKITVFLGEPVIAMFVGVVFAVVVLAYGRGAGGAEVRHSMAESLKAVAGILLIIAGGGAFKQVLVDAKVGDAIVDLTQNLALPALVLGWLIAMLLSVSTGSSTVGVVGASGLLAPLALADPSLNLPLLVIAIGSGSLFFAYANHASFWLVKESFGMSMGEATKAFSVTQSIVSLVGLGMALLLNLLPAWGG</sequence>
<evidence type="ECO:0000256" key="7">
    <source>
        <dbReference type="ARBA" id="ARBA00049663"/>
    </source>
</evidence>
<evidence type="ECO:0000256" key="2">
    <source>
        <dbReference type="ARBA" id="ARBA00022448"/>
    </source>
</evidence>
<dbReference type="PANTHER" id="PTHR30354:SF22">
    <property type="entry name" value="HIGH-AFFINITY GLUCONATE TRANSPORTER"/>
    <property type="match status" value="1"/>
</dbReference>
<dbReference type="RefSeq" id="WP_309799520.1">
    <property type="nucleotide sequence ID" value="NZ_BAAAHY010000007.1"/>
</dbReference>
<evidence type="ECO:0000313" key="9">
    <source>
        <dbReference type="EMBL" id="MDR6270435.1"/>
    </source>
</evidence>
<feature type="transmembrane region" description="Helical" evidence="8">
    <location>
        <begin position="290"/>
        <end position="308"/>
    </location>
</feature>
<proteinExistence type="inferred from homology"/>
<dbReference type="PANTHER" id="PTHR30354">
    <property type="entry name" value="GNT FAMILY GLUCONATE TRANSPORTER"/>
    <property type="match status" value="1"/>
</dbReference>
<dbReference type="EMBL" id="JAVDQF010000001">
    <property type="protein sequence ID" value="MDR6270435.1"/>
    <property type="molecule type" value="Genomic_DNA"/>
</dbReference>
<protein>
    <submittedName>
        <fullName evidence="9">GntP family gluconate:H+ symporter</fullName>
    </submittedName>
</protein>
<evidence type="ECO:0000256" key="4">
    <source>
        <dbReference type="ARBA" id="ARBA00022692"/>
    </source>
</evidence>
<feature type="transmembrane region" description="Helical" evidence="8">
    <location>
        <begin position="250"/>
        <end position="270"/>
    </location>
</feature>
<keyword evidence="3" id="KW-1003">Cell membrane</keyword>
<feature type="transmembrane region" description="Helical" evidence="8">
    <location>
        <begin position="7"/>
        <end position="25"/>
    </location>
</feature>
<evidence type="ECO:0000256" key="5">
    <source>
        <dbReference type="ARBA" id="ARBA00022989"/>
    </source>
</evidence>
<feature type="transmembrane region" description="Helical" evidence="8">
    <location>
        <begin position="188"/>
        <end position="208"/>
    </location>
</feature>
<dbReference type="PIRSF" id="PIRSF002746">
    <property type="entry name" value="Gluconate_transporter"/>
    <property type="match status" value="1"/>
</dbReference>
<keyword evidence="5 8" id="KW-1133">Transmembrane helix</keyword>